<dbReference type="GO" id="GO:0000492">
    <property type="term" value="P:box C/D snoRNP assembly"/>
    <property type="evidence" value="ECO:0007669"/>
    <property type="project" value="TreeGrafter"/>
</dbReference>
<feature type="compositionally biased region" description="Basic and acidic residues" evidence="5">
    <location>
        <begin position="506"/>
        <end position="516"/>
    </location>
</feature>
<keyword evidence="3 4" id="KW-0862">Zinc</keyword>
<feature type="region of interest" description="Disordered" evidence="5">
    <location>
        <begin position="333"/>
        <end position="427"/>
    </location>
</feature>
<dbReference type="Pfam" id="PF10453">
    <property type="entry name" value="NUFIP1"/>
    <property type="match status" value="1"/>
</dbReference>
<comment type="caution">
    <text evidence="7">The sequence shown here is derived from an EMBL/GenBank/DDBJ whole genome shotgun (WGS) entry which is preliminary data.</text>
</comment>
<reference evidence="7" key="1">
    <citation type="journal article" date="2021" name="IMA Fungus">
        <title>Genomic characterization of three marine fungi, including Emericellopsis atlantica sp. nov. with signatures of a generalist lifestyle and marine biomass degradation.</title>
        <authorList>
            <person name="Hagestad O.C."/>
            <person name="Hou L."/>
            <person name="Andersen J.H."/>
            <person name="Hansen E.H."/>
            <person name="Altermark B."/>
            <person name="Li C."/>
            <person name="Kuhnert E."/>
            <person name="Cox R.J."/>
            <person name="Crous P.W."/>
            <person name="Spatafora J.W."/>
            <person name="Lail K."/>
            <person name="Amirebrahimi M."/>
            <person name="Lipzen A."/>
            <person name="Pangilinan J."/>
            <person name="Andreopoulos W."/>
            <person name="Hayes R.D."/>
            <person name="Ng V."/>
            <person name="Grigoriev I.V."/>
            <person name="Jackson S.A."/>
            <person name="Sutton T.D.S."/>
            <person name="Dobson A.D.W."/>
            <person name="Rama T."/>
        </authorList>
    </citation>
    <scope>NUCLEOTIDE SEQUENCE</scope>
    <source>
        <strain evidence="7">TS7</strain>
    </source>
</reference>
<dbReference type="RefSeq" id="XP_046115493.1">
    <property type="nucleotide sequence ID" value="XM_046258675.1"/>
</dbReference>
<dbReference type="PANTHER" id="PTHR13309">
    <property type="entry name" value="NUCLEAR FRAGILE X MENTAL RETARDATION PROTEIN INTERACTING PROTEIN 1"/>
    <property type="match status" value="1"/>
</dbReference>
<feature type="compositionally biased region" description="Polar residues" evidence="5">
    <location>
        <begin position="576"/>
        <end position="602"/>
    </location>
</feature>
<feature type="compositionally biased region" description="Gly residues" evidence="5">
    <location>
        <begin position="228"/>
        <end position="237"/>
    </location>
</feature>
<feature type="compositionally biased region" description="Basic and acidic residues" evidence="5">
    <location>
        <begin position="255"/>
        <end position="280"/>
    </location>
</feature>
<feature type="region of interest" description="Disordered" evidence="5">
    <location>
        <begin position="1"/>
        <end position="321"/>
    </location>
</feature>
<gene>
    <name evidence="7" type="ORF">F5Z01DRAFT_269888</name>
</gene>
<dbReference type="GeneID" id="70289578"/>
<evidence type="ECO:0000256" key="3">
    <source>
        <dbReference type="ARBA" id="ARBA00022833"/>
    </source>
</evidence>
<sequence>MAPTYGYAPPPPPPSASTQPYPSQSNSGRGGGPSGRGRGGHHTNGHNAQAAPPVHYEYAATHQPYAGQQPQAYGGPQQPHHPSYPQGQPHWPQSASHAPAPMSANTFHPTYASQPYPAAPHYPHEPSYGAQQHYAQPYQAPHAAPQWSSQGPPIPPTYGAGRGRGGFNDRGAAKVGTRGGFEHDQHQQQPSYPPSYSHDPRASYPPPQYGYAAPPPPPPPQASYYDGHQGGSFGRGRGGGHRGGNRGRGGGHRGGRPDQKSRGNDHKPHPQHDKTNDHHNAGRKKKRKTNTLGLTPGMESESEDDEGEEAALEKLLGQERYQVDDVAEFLAERKKNFPTRARAEARKNAELASKTEDEESALHKKRDKLRRQLAKVESSIKRKRDLGDEGDEMRDLSLNDSEEDEKPESMTSKPSAASAPPPAKKADVTRHCKYFSTGGSCGKKSKCRFVHDPAVREAAIKERDANNGRLTIQQRLVLNDQEQEDLAILQSIQYLREKGVMKKENLPVPKEFEKRQTPAPPVAAPLSAPQKTSLLPAASASLPPPPPKREPVGRRDSKNHPKPPASVPKPVVVDAQATNAQNSSAWLNTPYSANGTQPDDLP</sequence>
<evidence type="ECO:0000256" key="4">
    <source>
        <dbReference type="PROSITE-ProRule" id="PRU00723"/>
    </source>
</evidence>
<dbReference type="GO" id="GO:0008270">
    <property type="term" value="F:zinc ion binding"/>
    <property type="evidence" value="ECO:0007669"/>
    <property type="project" value="UniProtKB-KW"/>
</dbReference>
<dbReference type="GO" id="GO:0003723">
    <property type="term" value="F:RNA binding"/>
    <property type="evidence" value="ECO:0007669"/>
    <property type="project" value="InterPro"/>
</dbReference>
<dbReference type="InterPro" id="IPR019496">
    <property type="entry name" value="NUFIP1_cons_dom"/>
</dbReference>
<evidence type="ECO:0000259" key="6">
    <source>
        <dbReference type="PROSITE" id="PS50103"/>
    </source>
</evidence>
<feature type="compositionally biased region" description="Low complexity" evidence="5">
    <location>
        <begin position="16"/>
        <end position="27"/>
    </location>
</feature>
<feature type="compositionally biased region" description="Gly residues" evidence="5">
    <location>
        <begin position="28"/>
        <end position="37"/>
    </location>
</feature>
<proteinExistence type="predicted"/>
<feature type="compositionally biased region" description="Acidic residues" evidence="5">
    <location>
        <begin position="300"/>
        <end position="310"/>
    </location>
</feature>
<feature type="compositionally biased region" description="Pro residues" evidence="5">
    <location>
        <begin position="203"/>
        <end position="221"/>
    </location>
</feature>
<dbReference type="Proteomes" id="UP000887229">
    <property type="component" value="Unassembled WGS sequence"/>
</dbReference>
<feature type="compositionally biased region" description="Low complexity" evidence="5">
    <location>
        <begin position="62"/>
        <end position="81"/>
    </location>
</feature>
<feature type="compositionally biased region" description="Low complexity" evidence="5">
    <location>
        <begin position="111"/>
        <end position="146"/>
    </location>
</feature>
<feature type="region of interest" description="Disordered" evidence="5">
    <location>
        <begin position="506"/>
        <end position="602"/>
    </location>
</feature>
<accession>A0A9P7ZG86</accession>
<dbReference type="PROSITE" id="PS50103">
    <property type="entry name" value="ZF_C3H1"/>
    <property type="match status" value="1"/>
</dbReference>
<feature type="domain" description="C3H1-type" evidence="6">
    <location>
        <begin position="426"/>
        <end position="454"/>
    </location>
</feature>
<keyword evidence="1 4" id="KW-0479">Metal-binding</keyword>
<dbReference type="AlphaFoldDB" id="A0A9P7ZG86"/>
<evidence type="ECO:0000313" key="8">
    <source>
        <dbReference type="Proteomes" id="UP000887229"/>
    </source>
</evidence>
<feature type="compositionally biased region" description="Basic residues" evidence="5">
    <location>
        <begin position="363"/>
        <end position="373"/>
    </location>
</feature>
<feature type="zinc finger region" description="C3H1-type" evidence="4">
    <location>
        <begin position="426"/>
        <end position="454"/>
    </location>
</feature>
<evidence type="ECO:0000256" key="1">
    <source>
        <dbReference type="ARBA" id="ARBA00022723"/>
    </source>
</evidence>
<keyword evidence="8" id="KW-1185">Reference proteome</keyword>
<dbReference type="OrthoDB" id="273070at2759"/>
<evidence type="ECO:0000313" key="7">
    <source>
        <dbReference type="EMBL" id="KAG9251569.1"/>
    </source>
</evidence>
<evidence type="ECO:0000256" key="5">
    <source>
        <dbReference type="SAM" id="MobiDB-lite"/>
    </source>
</evidence>
<keyword evidence="2 4" id="KW-0863">Zinc-finger</keyword>
<feature type="compositionally biased region" description="Basic and acidic residues" evidence="5">
    <location>
        <begin position="333"/>
        <end position="355"/>
    </location>
</feature>
<dbReference type="EMBL" id="MU251267">
    <property type="protein sequence ID" value="KAG9251569.1"/>
    <property type="molecule type" value="Genomic_DNA"/>
</dbReference>
<protein>
    <recommendedName>
        <fullName evidence="6">C3H1-type domain-containing protein</fullName>
    </recommendedName>
</protein>
<evidence type="ECO:0000256" key="2">
    <source>
        <dbReference type="ARBA" id="ARBA00022771"/>
    </source>
</evidence>
<feature type="compositionally biased region" description="Basic and acidic residues" evidence="5">
    <location>
        <begin position="547"/>
        <end position="559"/>
    </location>
</feature>
<feature type="compositionally biased region" description="Low complexity" evidence="5">
    <location>
        <begin position="187"/>
        <end position="197"/>
    </location>
</feature>
<dbReference type="InterPro" id="IPR039136">
    <property type="entry name" value="NUFIP1-like"/>
</dbReference>
<dbReference type="InterPro" id="IPR036855">
    <property type="entry name" value="Znf_CCCH_sf"/>
</dbReference>
<name>A0A9P7ZG86_9HYPO</name>
<dbReference type="InterPro" id="IPR000571">
    <property type="entry name" value="Znf_CCCH"/>
</dbReference>
<dbReference type="SUPFAM" id="SSF90229">
    <property type="entry name" value="CCCH zinc finger"/>
    <property type="match status" value="1"/>
</dbReference>
<organism evidence="7 8">
    <name type="scientific">Emericellopsis atlantica</name>
    <dbReference type="NCBI Taxonomy" id="2614577"/>
    <lineage>
        <taxon>Eukaryota</taxon>
        <taxon>Fungi</taxon>
        <taxon>Dikarya</taxon>
        <taxon>Ascomycota</taxon>
        <taxon>Pezizomycotina</taxon>
        <taxon>Sordariomycetes</taxon>
        <taxon>Hypocreomycetidae</taxon>
        <taxon>Hypocreales</taxon>
        <taxon>Bionectriaceae</taxon>
        <taxon>Emericellopsis</taxon>
    </lineage>
</organism>
<dbReference type="PANTHER" id="PTHR13309:SF0">
    <property type="entry name" value="FMR1-INTERACTING PROTEIN NUFIP1"/>
    <property type="match status" value="1"/>
</dbReference>
<dbReference type="GO" id="GO:0005634">
    <property type="term" value="C:nucleus"/>
    <property type="evidence" value="ECO:0007669"/>
    <property type="project" value="TreeGrafter"/>
</dbReference>
<feature type="compositionally biased region" description="Low complexity" evidence="5">
    <location>
        <begin position="524"/>
        <end position="541"/>
    </location>
</feature>
<feature type="compositionally biased region" description="Basic residues" evidence="5">
    <location>
        <begin position="238"/>
        <end position="254"/>
    </location>
</feature>